<accession>A0A9W6ZDS5</accession>
<dbReference type="OrthoDB" id="3244603at2759"/>
<dbReference type="PANTHER" id="PTHR43706:SF47">
    <property type="entry name" value="EXTERNAL NADH-UBIQUINONE OXIDOREDUCTASE 1, MITOCHONDRIAL-RELATED"/>
    <property type="match status" value="1"/>
</dbReference>
<dbReference type="InterPro" id="IPR001932">
    <property type="entry name" value="PPM-type_phosphatase-like_dom"/>
</dbReference>
<evidence type="ECO:0000256" key="4">
    <source>
        <dbReference type="ARBA" id="ARBA00022827"/>
    </source>
</evidence>
<dbReference type="Gene3D" id="3.50.50.100">
    <property type="match status" value="1"/>
</dbReference>
<organism evidence="13 14">
    <name type="scientific">Triparma retinervis</name>
    <dbReference type="NCBI Taxonomy" id="2557542"/>
    <lineage>
        <taxon>Eukaryota</taxon>
        <taxon>Sar</taxon>
        <taxon>Stramenopiles</taxon>
        <taxon>Ochrophyta</taxon>
        <taxon>Bolidophyceae</taxon>
        <taxon>Parmales</taxon>
        <taxon>Triparmaceae</taxon>
        <taxon>Triparma</taxon>
    </lineage>
</organism>
<feature type="domain" description="Protein kinase" evidence="10">
    <location>
        <begin position="1"/>
        <end position="268"/>
    </location>
</feature>
<dbReference type="CDD" id="cd00143">
    <property type="entry name" value="PP2Cc"/>
    <property type="match status" value="1"/>
</dbReference>
<dbReference type="SMART" id="SM00332">
    <property type="entry name" value="PP2Cc"/>
    <property type="match status" value="1"/>
</dbReference>
<comment type="caution">
    <text evidence="13">The sequence shown here is derived from an EMBL/GenBank/DDBJ whole genome shotgun (WGS) entry which is preliminary data.</text>
</comment>
<dbReference type="InterPro" id="IPR036034">
    <property type="entry name" value="PDZ_sf"/>
</dbReference>
<evidence type="ECO:0000256" key="5">
    <source>
        <dbReference type="ARBA" id="ARBA00022946"/>
    </source>
</evidence>
<evidence type="ECO:0000259" key="12">
    <source>
        <dbReference type="PROSITE" id="PS51746"/>
    </source>
</evidence>
<dbReference type="Pfam" id="PF22366">
    <property type="entry name" value="NDH2_C"/>
    <property type="match status" value="1"/>
</dbReference>
<dbReference type="InterPro" id="IPR008271">
    <property type="entry name" value="Ser/Thr_kinase_AS"/>
</dbReference>
<dbReference type="EMBL" id="BRXZ01004408">
    <property type="protein sequence ID" value="GMH48280.1"/>
    <property type="molecule type" value="Genomic_DNA"/>
</dbReference>
<dbReference type="SUPFAM" id="SSF81606">
    <property type="entry name" value="PP2C-like"/>
    <property type="match status" value="1"/>
</dbReference>
<keyword evidence="5" id="KW-0809">Transit peptide</keyword>
<dbReference type="CDD" id="cd00136">
    <property type="entry name" value="PDZ_canonical"/>
    <property type="match status" value="1"/>
</dbReference>
<name>A0A9W6ZDS5_9STRA</name>
<dbReference type="GO" id="GO:0050136">
    <property type="term" value="F:NADH dehydrogenase (quinone) (non-electrogenic) activity"/>
    <property type="evidence" value="ECO:0007669"/>
    <property type="project" value="UniProtKB-EC"/>
</dbReference>
<evidence type="ECO:0000256" key="9">
    <source>
        <dbReference type="ARBA" id="ARBA00049010"/>
    </source>
</evidence>
<evidence type="ECO:0000259" key="11">
    <source>
        <dbReference type="PROSITE" id="PS50106"/>
    </source>
</evidence>
<dbReference type="PROSITE" id="PS51746">
    <property type="entry name" value="PPM_2"/>
    <property type="match status" value="1"/>
</dbReference>
<protein>
    <recommendedName>
        <fullName evidence="2">NADH:ubiquinone reductase (non-electrogenic)</fullName>
        <ecNumber evidence="2">1.6.5.9</ecNumber>
    </recommendedName>
</protein>
<comment type="catalytic activity">
    <reaction evidence="9">
        <text>a ubiquinone + NADH + H(+) = a ubiquinol + NAD(+)</text>
        <dbReference type="Rhea" id="RHEA:23152"/>
        <dbReference type="Rhea" id="RHEA-COMP:9565"/>
        <dbReference type="Rhea" id="RHEA-COMP:9566"/>
        <dbReference type="ChEBI" id="CHEBI:15378"/>
        <dbReference type="ChEBI" id="CHEBI:16389"/>
        <dbReference type="ChEBI" id="CHEBI:17976"/>
        <dbReference type="ChEBI" id="CHEBI:57540"/>
        <dbReference type="ChEBI" id="CHEBI:57945"/>
    </reaction>
</comment>
<keyword evidence="4" id="KW-0274">FAD</keyword>
<dbReference type="Gene3D" id="1.10.510.10">
    <property type="entry name" value="Transferase(Phosphotransferase) domain 1"/>
    <property type="match status" value="1"/>
</dbReference>
<dbReference type="InterPro" id="IPR036457">
    <property type="entry name" value="PPM-type-like_dom_sf"/>
</dbReference>
<dbReference type="SUPFAM" id="SSF56112">
    <property type="entry name" value="Protein kinase-like (PK-like)"/>
    <property type="match status" value="1"/>
</dbReference>
<comment type="catalytic activity">
    <reaction evidence="8">
        <text>a quinone + NADH + H(+) = a quinol + NAD(+)</text>
        <dbReference type="Rhea" id="RHEA:46160"/>
        <dbReference type="ChEBI" id="CHEBI:15378"/>
        <dbReference type="ChEBI" id="CHEBI:24646"/>
        <dbReference type="ChEBI" id="CHEBI:57540"/>
        <dbReference type="ChEBI" id="CHEBI:57945"/>
        <dbReference type="ChEBI" id="CHEBI:132124"/>
        <dbReference type="EC" id="1.6.5.9"/>
    </reaction>
</comment>
<dbReference type="InterPro" id="IPR001478">
    <property type="entry name" value="PDZ"/>
</dbReference>
<dbReference type="GO" id="GO:0005524">
    <property type="term" value="F:ATP binding"/>
    <property type="evidence" value="ECO:0007669"/>
    <property type="project" value="InterPro"/>
</dbReference>
<dbReference type="GO" id="GO:0005739">
    <property type="term" value="C:mitochondrion"/>
    <property type="evidence" value="ECO:0007669"/>
    <property type="project" value="TreeGrafter"/>
</dbReference>
<reference evidence="13" key="1">
    <citation type="submission" date="2022-07" db="EMBL/GenBank/DDBJ databases">
        <title>Genome analysis of Parmales, a sister group of diatoms, reveals the evolutionary specialization of diatoms from phago-mixotrophs to photoautotrophs.</title>
        <authorList>
            <person name="Ban H."/>
            <person name="Sato S."/>
            <person name="Yoshikawa S."/>
            <person name="Kazumasa Y."/>
            <person name="Nakamura Y."/>
            <person name="Ichinomiya M."/>
            <person name="Saitoh K."/>
            <person name="Sato N."/>
            <person name="Blanc-Mathieu R."/>
            <person name="Endo H."/>
            <person name="Kuwata A."/>
            <person name="Ogata H."/>
        </authorList>
    </citation>
    <scope>NUCLEOTIDE SEQUENCE</scope>
</reference>
<evidence type="ECO:0000256" key="3">
    <source>
        <dbReference type="ARBA" id="ARBA00022630"/>
    </source>
</evidence>
<dbReference type="SMART" id="SM00228">
    <property type="entry name" value="PDZ"/>
    <property type="match status" value="1"/>
</dbReference>
<dbReference type="Pfam" id="PF07992">
    <property type="entry name" value="Pyr_redox_2"/>
    <property type="match status" value="1"/>
</dbReference>
<feature type="domain" description="PPM-type phosphatase" evidence="12">
    <location>
        <begin position="382"/>
        <end position="633"/>
    </location>
</feature>
<dbReference type="PROSITE" id="PS50011">
    <property type="entry name" value="PROTEIN_KINASE_DOM"/>
    <property type="match status" value="1"/>
</dbReference>
<evidence type="ECO:0000313" key="14">
    <source>
        <dbReference type="Proteomes" id="UP001165082"/>
    </source>
</evidence>
<dbReference type="InterPro" id="IPR000719">
    <property type="entry name" value="Prot_kinase_dom"/>
</dbReference>
<dbReference type="Proteomes" id="UP001165082">
    <property type="component" value="Unassembled WGS sequence"/>
</dbReference>
<dbReference type="InterPro" id="IPR011009">
    <property type="entry name" value="Kinase-like_dom_sf"/>
</dbReference>
<dbReference type="Pfam" id="PF00481">
    <property type="entry name" value="PP2C"/>
    <property type="match status" value="1"/>
</dbReference>
<dbReference type="SMART" id="SM00220">
    <property type="entry name" value="S_TKc"/>
    <property type="match status" value="1"/>
</dbReference>
<evidence type="ECO:0000256" key="1">
    <source>
        <dbReference type="ARBA" id="ARBA00005272"/>
    </source>
</evidence>
<gene>
    <name evidence="13" type="ORF">TrRE_jg5883</name>
</gene>
<evidence type="ECO:0000313" key="13">
    <source>
        <dbReference type="EMBL" id="GMH48280.1"/>
    </source>
</evidence>
<dbReference type="PANTHER" id="PTHR43706">
    <property type="entry name" value="NADH DEHYDROGENASE"/>
    <property type="match status" value="1"/>
</dbReference>
<keyword evidence="7" id="KW-0520">NAD</keyword>
<dbReference type="SUPFAM" id="SSF51905">
    <property type="entry name" value="FAD/NAD(P)-binding domain"/>
    <property type="match status" value="2"/>
</dbReference>
<dbReference type="PRINTS" id="PR00368">
    <property type="entry name" value="FADPNR"/>
</dbReference>
<dbReference type="InterPro" id="IPR023753">
    <property type="entry name" value="FAD/NAD-binding_dom"/>
</dbReference>
<dbReference type="InterPro" id="IPR045024">
    <property type="entry name" value="NDH-2"/>
</dbReference>
<dbReference type="Gene3D" id="3.60.40.10">
    <property type="entry name" value="PPM-type phosphatase domain"/>
    <property type="match status" value="1"/>
</dbReference>
<dbReference type="Pfam" id="PF00069">
    <property type="entry name" value="Pkinase"/>
    <property type="match status" value="1"/>
</dbReference>
<keyword evidence="6" id="KW-0560">Oxidoreductase</keyword>
<dbReference type="Gene3D" id="2.30.42.10">
    <property type="match status" value="1"/>
</dbReference>
<sequence length="1078" mass="117906">MISSSYPSSHPHIVPYLGTLLPPPTPANPTSSPALVFRKISGPGTLSDVCKVSQLAYFFTPVSSKIMPFSPSADCPVLDLFFTQLLSCLAVPHSLGIVHRDVKPENVVLDYETATMRLLDYGSAASLRQEGGRFNPFKKKPVGFNPEKTAISPIFAAPEMFIDLSSSPLSFDVFSVGFLFLTYVFNLSHDDKLMSSFRQQLAASNFDLNAWLAGQLASTILSKSVIDGLGYMKSHNAGPWKLAGRMIREDPRKRPTIEECAIPVDEAASSTKSIITHFRASSPLGLILEEDTLSYSGVFVKEVVAGGQADRMKRIRPGDTLTRVGSQRVFTYEKAAAFIQNQPGNIISLSFERMPGSDPDLGVLDRVGDYGGQTKFRSTNQRIGSYTDKGRRQFNEDRVIRRAYGSPSSPVCIAGVFDGHGGASASEFAAASFFDRLEDIYKSPDPKDRGDDGEVARKAWGTICEQWVDGCEVDDEDGTTASLGVVNASGEIFLLNCGDSRSVAYSPSGSVTIRTIDHKPDDEREVERLVRGGYERPECSAGGNARINVPFKNDVYQYGVSRSLESGSPIIAAGITSEAEVFSCRGAPGDFVISATDGFWDVFDNSNAGFFCSQLLKDKIKTLDEIAAALGTEAIRGLTNQAAGPRVVVLGSGWGGFNIASSFPMDSHSPATLEMISPSNHFVFTPLIPSTAVGTLEFRAIQEPVRTLPSVKQYYQAKCDQIDFDAQTVTCHGLWDNEIFTIPYDKLVLAQGVKTNTFNTPNVAEREGIEVFFLKNLHHARGIRNRTIEMFEIAALPDTSHEERKRLLSFIIVGGGPTSCEYASELHDFLTHDLIRLYPDLSEYVTITLIEAGPSLLGPFEADLRGYVERLFRKRNIDVRTGIAVTAVEPFRDPTYKKESTKALLSDGEEIEFGTMVWSAGLEPVNITADLDVEKSAQGRIVTDKYLRVKGQEGKVWAIGDCSTIEGSPLPQLAQVAQQQAQYLAPVVAGEKGESEKPFHFFSLGSMASLGDGKAIYDGSHVGDPHGFGGMLPNLRGFAAWLAWRSAYWGKQVSTANKLLIPMYWFKSWAFGRDIGRF</sequence>
<keyword evidence="14" id="KW-1185">Reference proteome</keyword>
<feature type="domain" description="PDZ" evidence="11">
    <location>
        <begin position="274"/>
        <end position="346"/>
    </location>
</feature>
<dbReference type="GO" id="GO:0004672">
    <property type="term" value="F:protein kinase activity"/>
    <property type="evidence" value="ECO:0007669"/>
    <property type="project" value="InterPro"/>
</dbReference>
<dbReference type="PROSITE" id="PS00108">
    <property type="entry name" value="PROTEIN_KINASE_ST"/>
    <property type="match status" value="1"/>
</dbReference>
<dbReference type="PROSITE" id="PS50106">
    <property type="entry name" value="PDZ"/>
    <property type="match status" value="1"/>
</dbReference>
<dbReference type="InterPro" id="IPR036188">
    <property type="entry name" value="FAD/NAD-bd_sf"/>
</dbReference>
<proteinExistence type="inferred from homology"/>
<evidence type="ECO:0000256" key="8">
    <source>
        <dbReference type="ARBA" id="ARBA00047599"/>
    </source>
</evidence>
<keyword evidence="3" id="KW-0285">Flavoprotein</keyword>
<dbReference type="AlphaFoldDB" id="A0A9W6ZDS5"/>
<evidence type="ECO:0000259" key="10">
    <source>
        <dbReference type="PROSITE" id="PS50011"/>
    </source>
</evidence>
<dbReference type="EC" id="1.6.5.9" evidence="2"/>
<evidence type="ECO:0000256" key="2">
    <source>
        <dbReference type="ARBA" id="ARBA00012637"/>
    </source>
</evidence>
<dbReference type="SUPFAM" id="SSF50156">
    <property type="entry name" value="PDZ domain-like"/>
    <property type="match status" value="1"/>
</dbReference>
<evidence type="ECO:0000256" key="6">
    <source>
        <dbReference type="ARBA" id="ARBA00023002"/>
    </source>
</evidence>
<evidence type="ECO:0000256" key="7">
    <source>
        <dbReference type="ARBA" id="ARBA00023027"/>
    </source>
</evidence>
<dbReference type="InterPro" id="IPR054585">
    <property type="entry name" value="NDH2-like_C"/>
</dbReference>
<comment type="similarity">
    <text evidence="1">Belongs to the NADH dehydrogenase family.</text>
</comment>